<dbReference type="PROSITE" id="PS51462">
    <property type="entry name" value="NUDIX"/>
    <property type="match status" value="1"/>
</dbReference>
<proteinExistence type="predicted"/>
<dbReference type="PANTHER" id="PTHR12992:SF11">
    <property type="entry name" value="MITOCHONDRIAL COENZYME A DIPHOSPHATASE NUDT8"/>
    <property type="match status" value="1"/>
</dbReference>
<name>A0AA45C757_9BACT</name>
<comment type="cofactor">
    <cofactor evidence="2">
        <name>Mg(2+)</name>
        <dbReference type="ChEBI" id="CHEBI:18420"/>
    </cofactor>
</comment>
<dbReference type="Proteomes" id="UP000245921">
    <property type="component" value="Unassembled WGS sequence"/>
</dbReference>
<dbReference type="GO" id="GO:0010945">
    <property type="term" value="F:coenzyme A diphosphatase activity"/>
    <property type="evidence" value="ECO:0007669"/>
    <property type="project" value="InterPro"/>
</dbReference>
<keyword evidence="9" id="KW-1185">Reference proteome</keyword>
<sequence length="202" mass="24039">MKKNEFINKINNFQSKHLGIKNKYAVLIPLIEINEQLHIIYEIRSKKLKTQPGEVSFPGGKIEKGESPLEATIRETQEELLIKKEDIRIISEGDILISPYNFLLYSYIGIIEKDLRDINPSKDEVDHIFTVPIDYFINEKPQKYIINIDTNTEKNFPYHLIPEGEKYNWRKGIYPVYFYKYKNYIIWGMTARFTKEMIKRIK</sequence>
<dbReference type="EMBL" id="QGGI01000006">
    <property type="protein sequence ID" value="PWJ95207.1"/>
    <property type="molecule type" value="Genomic_DNA"/>
</dbReference>
<dbReference type="GO" id="GO:0046872">
    <property type="term" value="F:metal ion binding"/>
    <property type="evidence" value="ECO:0007669"/>
    <property type="project" value="UniProtKB-KW"/>
</dbReference>
<dbReference type="CDD" id="cd03426">
    <property type="entry name" value="NUDIX_CoAse_Nudt7"/>
    <property type="match status" value="1"/>
</dbReference>
<dbReference type="InterPro" id="IPR015797">
    <property type="entry name" value="NUDIX_hydrolase-like_dom_sf"/>
</dbReference>
<dbReference type="Gene3D" id="3.90.79.10">
    <property type="entry name" value="Nucleoside Triphosphate Pyrophosphohydrolase"/>
    <property type="match status" value="1"/>
</dbReference>
<evidence type="ECO:0000256" key="6">
    <source>
        <dbReference type="ARBA" id="ARBA00023211"/>
    </source>
</evidence>
<keyword evidence="5" id="KW-0460">Magnesium</keyword>
<dbReference type="InterPro" id="IPR045121">
    <property type="entry name" value="CoAse"/>
</dbReference>
<evidence type="ECO:0000256" key="1">
    <source>
        <dbReference type="ARBA" id="ARBA00001936"/>
    </source>
</evidence>
<dbReference type="RefSeq" id="WP_109604458.1">
    <property type="nucleotide sequence ID" value="NZ_JAMHJO010000006.1"/>
</dbReference>
<evidence type="ECO:0000313" key="9">
    <source>
        <dbReference type="Proteomes" id="UP000245921"/>
    </source>
</evidence>
<dbReference type="Pfam" id="PF00293">
    <property type="entry name" value="NUDIX"/>
    <property type="match status" value="1"/>
</dbReference>
<comment type="cofactor">
    <cofactor evidence="1">
        <name>Mn(2+)</name>
        <dbReference type="ChEBI" id="CHEBI:29035"/>
    </cofactor>
</comment>
<dbReference type="InterPro" id="IPR000086">
    <property type="entry name" value="NUDIX_hydrolase_dom"/>
</dbReference>
<reference evidence="8 9" key="1">
    <citation type="submission" date="2018-05" db="EMBL/GenBank/DDBJ databases">
        <title>Genomic Encyclopedia of Type Strains, Phase IV (KMG-IV): sequencing the most valuable type-strain genomes for metagenomic binning, comparative biology and taxonomic classification.</title>
        <authorList>
            <person name="Goeker M."/>
        </authorList>
    </citation>
    <scope>NUCLEOTIDE SEQUENCE [LARGE SCALE GENOMIC DNA]</scope>
    <source>
        <strain evidence="8 9">DSM 24906</strain>
    </source>
</reference>
<keyword evidence="6" id="KW-0464">Manganese</keyword>
<gene>
    <name evidence="8" type="ORF">C7380_10614</name>
</gene>
<dbReference type="SUPFAM" id="SSF55811">
    <property type="entry name" value="Nudix"/>
    <property type="match status" value="1"/>
</dbReference>
<keyword evidence="3" id="KW-0479">Metal-binding</keyword>
<comment type="caution">
    <text evidence="8">The sequence shown here is derived from an EMBL/GenBank/DDBJ whole genome shotgun (WGS) entry which is preliminary data.</text>
</comment>
<evidence type="ECO:0000256" key="5">
    <source>
        <dbReference type="ARBA" id="ARBA00022842"/>
    </source>
</evidence>
<evidence type="ECO:0000256" key="3">
    <source>
        <dbReference type="ARBA" id="ARBA00022723"/>
    </source>
</evidence>
<evidence type="ECO:0000256" key="2">
    <source>
        <dbReference type="ARBA" id="ARBA00001946"/>
    </source>
</evidence>
<dbReference type="AlphaFoldDB" id="A0AA45C757"/>
<accession>A0AA45C757</accession>
<evidence type="ECO:0000259" key="7">
    <source>
        <dbReference type="PROSITE" id="PS51462"/>
    </source>
</evidence>
<organism evidence="8 9">
    <name type="scientific">Oceanotoga teriensis</name>
    <dbReference type="NCBI Taxonomy" id="515440"/>
    <lineage>
        <taxon>Bacteria</taxon>
        <taxon>Thermotogati</taxon>
        <taxon>Thermotogota</taxon>
        <taxon>Thermotogae</taxon>
        <taxon>Petrotogales</taxon>
        <taxon>Petrotogaceae</taxon>
        <taxon>Oceanotoga</taxon>
    </lineage>
</organism>
<protein>
    <submittedName>
        <fullName evidence="8">NUDIX domain-containing protein</fullName>
    </submittedName>
</protein>
<evidence type="ECO:0000313" key="8">
    <source>
        <dbReference type="EMBL" id="PWJ95207.1"/>
    </source>
</evidence>
<feature type="domain" description="Nudix hydrolase" evidence="7">
    <location>
        <begin position="21"/>
        <end position="154"/>
    </location>
</feature>
<keyword evidence="4" id="KW-0378">Hydrolase</keyword>
<evidence type="ECO:0000256" key="4">
    <source>
        <dbReference type="ARBA" id="ARBA00022801"/>
    </source>
</evidence>
<dbReference type="PANTHER" id="PTHR12992">
    <property type="entry name" value="NUDIX HYDROLASE"/>
    <property type="match status" value="1"/>
</dbReference>